<feature type="transmembrane region" description="Helical" evidence="5">
    <location>
        <begin position="259"/>
        <end position="278"/>
    </location>
</feature>
<gene>
    <name evidence="7" type="ORF">GCM10010082_24730</name>
</gene>
<evidence type="ECO:0000256" key="4">
    <source>
        <dbReference type="ARBA" id="ARBA00023136"/>
    </source>
</evidence>
<feature type="transmembrane region" description="Helical" evidence="5">
    <location>
        <begin position="134"/>
        <end position="156"/>
    </location>
</feature>
<feature type="transmembrane region" description="Helical" evidence="5">
    <location>
        <begin position="202"/>
        <end position="222"/>
    </location>
</feature>
<feature type="transmembrane region" description="Helical" evidence="5">
    <location>
        <begin position="368"/>
        <end position="393"/>
    </location>
</feature>
<evidence type="ECO:0000313" key="7">
    <source>
        <dbReference type="EMBL" id="GHC29825.1"/>
    </source>
</evidence>
<keyword evidence="2 5" id="KW-0812">Transmembrane</keyword>
<name>A0ABQ3FMA2_9GAMM</name>
<feature type="transmembrane region" description="Helical" evidence="5">
    <location>
        <begin position="18"/>
        <end position="37"/>
    </location>
</feature>
<organism evidence="7 8">
    <name type="scientific">Kushneria pakistanensis</name>
    <dbReference type="NCBI Taxonomy" id="1508770"/>
    <lineage>
        <taxon>Bacteria</taxon>
        <taxon>Pseudomonadati</taxon>
        <taxon>Pseudomonadota</taxon>
        <taxon>Gammaproteobacteria</taxon>
        <taxon>Oceanospirillales</taxon>
        <taxon>Halomonadaceae</taxon>
        <taxon>Kushneria</taxon>
    </lineage>
</organism>
<feature type="domain" description="O-antigen ligase-related" evidence="6">
    <location>
        <begin position="211"/>
        <end position="384"/>
    </location>
</feature>
<feature type="transmembrane region" description="Helical" evidence="5">
    <location>
        <begin position="70"/>
        <end position="89"/>
    </location>
</feature>
<evidence type="ECO:0000256" key="3">
    <source>
        <dbReference type="ARBA" id="ARBA00022989"/>
    </source>
</evidence>
<keyword evidence="8" id="KW-1185">Reference proteome</keyword>
<dbReference type="EMBL" id="BMZM01000003">
    <property type="protein sequence ID" value="GHC29825.1"/>
    <property type="molecule type" value="Genomic_DNA"/>
</dbReference>
<feature type="transmembrane region" description="Helical" evidence="5">
    <location>
        <begin position="43"/>
        <end position="58"/>
    </location>
</feature>
<evidence type="ECO:0000256" key="2">
    <source>
        <dbReference type="ARBA" id="ARBA00022692"/>
    </source>
</evidence>
<feature type="transmembrane region" description="Helical" evidence="5">
    <location>
        <begin position="405"/>
        <end position="424"/>
    </location>
</feature>
<dbReference type="RefSeq" id="WP_189518622.1">
    <property type="nucleotide sequence ID" value="NZ_BMZM01000003.1"/>
</dbReference>
<sequence>MVNTASFPIWTHSATTRWCHRIGIAALLLYMFTWILSLDVSRALEPLLMLVYLIALFVQPQRARSFRDPLWLLLGIWLILQMITLPPAMAMFPDYAEDQIKSMRGLTKVFLILPIAWIMAGSTRIAFWTLSALLLGMVAGSLMTGESLATLTHYVSAGERPTLGFKNWQHAGVCAGVILIAQACFSWRFMQVTRHGARWQKWAARFCFTAVAIWALMAWTITMTRASWLGLGIVIVIGLVGILITMVRGKLHSAAVKNYIFLMVFIVIAIGIALAIFYGDQLLARILREDNVIAEALQGNLARVPYTSIGFRIHAWHYGLQLIAEQPWFGWGPKSHIPLLLQSTNPVGDTTLGVIAARDNLTHFHNSYLTILIANGISGFLVYLATVMTVAAATWRSWRRGDMPIDVAIFLGLFFVFWCVVNLFESYMAYQTGVYLIGAVGGMAYTYSMRRRLACHTQS</sequence>
<feature type="transmembrane region" description="Helical" evidence="5">
    <location>
        <begin position="430"/>
        <end position="448"/>
    </location>
</feature>
<comment type="caution">
    <text evidence="7">The sequence shown here is derived from an EMBL/GenBank/DDBJ whole genome shotgun (WGS) entry which is preliminary data.</text>
</comment>
<evidence type="ECO:0000313" key="8">
    <source>
        <dbReference type="Proteomes" id="UP000604243"/>
    </source>
</evidence>
<evidence type="ECO:0000259" key="6">
    <source>
        <dbReference type="Pfam" id="PF04932"/>
    </source>
</evidence>
<dbReference type="Proteomes" id="UP000604243">
    <property type="component" value="Unassembled WGS sequence"/>
</dbReference>
<dbReference type="InterPro" id="IPR051533">
    <property type="entry name" value="WaaL-like"/>
</dbReference>
<accession>A0ABQ3FMA2</accession>
<proteinExistence type="predicted"/>
<feature type="transmembrane region" description="Helical" evidence="5">
    <location>
        <begin position="109"/>
        <end position="127"/>
    </location>
</feature>
<evidence type="ECO:0000256" key="1">
    <source>
        <dbReference type="ARBA" id="ARBA00004141"/>
    </source>
</evidence>
<dbReference type="Pfam" id="PF04932">
    <property type="entry name" value="Wzy_C"/>
    <property type="match status" value="1"/>
</dbReference>
<feature type="transmembrane region" description="Helical" evidence="5">
    <location>
        <begin position="168"/>
        <end position="190"/>
    </location>
</feature>
<reference evidence="8" key="1">
    <citation type="journal article" date="2019" name="Int. J. Syst. Evol. Microbiol.">
        <title>The Global Catalogue of Microorganisms (GCM) 10K type strain sequencing project: providing services to taxonomists for standard genome sequencing and annotation.</title>
        <authorList>
            <consortium name="The Broad Institute Genomics Platform"/>
            <consortium name="The Broad Institute Genome Sequencing Center for Infectious Disease"/>
            <person name="Wu L."/>
            <person name="Ma J."/>
        </authorList>
    </citation>
    <scope>NUCLEOTIDE SEQUENCE [LARGE SCALE GENOMIC DNA]</scope>
    <source>
        <strain evidence="8">KCTC 42082</strain>
    </source>
</reference>
<comment type="subcellular location">
    <subcellularLocation>
        <location evidence="1">Membrane</location>
        <topology evidence="1">Multi-pass membrane protein</topology>
    </subcellularLocation>
</comment>
<protein>
    <recommendedName>
        <fullName evidence="6">O-antigen ligase-related domain-containing protein</fullName>
    </recommendedName>
</protein>
<dbReference type="InterPro" id="IPR007016">
    <property type="entry name" value="O-antigen_ligase-rel_domated"/>
</dbReference>
<evidence type="ECO:0000256" key="5">
    <source>
        <dbReference type="SAM" id="Phobius"/>
    </source>
</evidence>
<keyword evidence="4 5" id="KW-0472">Membrane</keyword>
<keyword evidence="3 5" id="KW-1133">Transmembrane helix</keyword>
<dbReference type="PANTHER" id="PTHR37422">
    <property type="entry name" value="TEICHURONIC ACID BIOSYNTHESIS PROTEIN TUAE"/>
    <property type="match status" value="1"/>
</dbReference>
<dbReference type="PANTHER" id="PTHR37422:SF13">
    <property type="entry name" value="LIPOPOLYSACCHARIDE BIOSYNTHESIS PROTEIN PA4999-RELATED"/>
    <property type="match status" value="1"/>
</dbReference>
<feature type="transmembrane region" description="Helical" evidence="5">
    <location>
        <begin position="228"/>
        <end position="247"/>
    </location>
</feature>